<sequence length="204" mass="23441">MELIKEWVTNIILFVLFATVLDMILPNSKFQKYTKMVVGLLLISIILTPVFKLFTYDLDEALLSVPAIGEGQENAIKNLMDLQKNEIQASQDAYIFKQMTVQLKEKAEKELMSRYGFVITDLKFLMDENDERPFPGNLQKVVIQLTEQTEERKAVEAVKTIEINANEPLLKEKETSQKEKIVSLLSKQWNMDENTIEVHIDGGD</sequence>
<dbReference type="EMBL" id="JACHGK010000003">
    <property type="protein sequence ID" value="MBB6444879.1"/>
    <property type="molecule type" value="Genomic_DNA"/>
</dbReference>
<feature type="transmembrane region" description="Helical" evidence="1">
    <location>
        <begin position="37"/>
        <end position="56"/>
    </location>
</feature>
<accession>A0A7X0HQE3</accession>
<keyword evidence="1" id="KW-0812">Transmembrane</keyword>
<dbReference type="RefSeq" id="WP_184524331.1">
    <property type="nucleotide sequence ID" value="NZ_JACHGK010000003.1"/>
</dbReference>
<keyword evidence="3" id="KW-1185">Reference proteome</keyword>
<gene>
    <name evidence="2" type="ORF">HNR53_001488</name>
</gene>
<dbReference type="NCBIfam" id="TIGR02896">
    <property type="entry name" value="spore_III_AF"/>
    <property type="match status" value="1"/>
</dbReference>
<evidence type="ECO:0000313" key="3">
    <source>
        <dbReference type="Proteomes" id="UP000531594"/>
    </source>
</evidence>
<evidence type="ECO:0000256" key="1">
    <source>
        <dbReference type="SAM" id="Phobius"/>
    </source>
</evidence>
<evidence type="ECO:0000313" key="2">
    <source>
        <dbReference type="EMBL" id="MBB6444879.1"/>
    </source>
</evidence>
<dbReference type="Proteomes" id="UP000531594">
    <property type="component" value="Unassembled WGS sequence"/>
</dbReference>
<dbReference type="AlphaFoldDB" id="A0A7X0HQE3"/>
<comment type="caution">
    <text evidence="2">The sequence shown here is derived from an EMBL/GenBank/DDBJ whole genome shotgun (WGS) entry which is preliminary data.</text>
</comment>
<protein>
    <submittedName>
        <fullName evidence="2">Stage III sporulation protein AF</fullName>
    </submittedName>
</protein>
<dbReference type="Pfam" id="PF09581">
    <property type="entry name" value="Spore_III_AF"/>
    <property type="match status" value="1"/>
</dbReference>
<keyword evidence="1" id="KW-0472">Membrane</keyword>
<keyword evidence="1" id="KW-1133">Transmembrane helix</keyword>
<proteinExistence type="predicted"/>
<organism evidence="2 3">
    <name type="scientific">Bacillus benzoevorans</name>
    <dbReference type="NCBI Taxonomy" id="1456"/>
    <lineage>
        <taxon>Bacteria</taxon>
        <taxon>Bacillati</taxon>
        <taxon>Bacillota</taxon>
        <taxon>Bacilli</taxon>
        <taxon>Bacillales</taxon>
        <taxon>Bacillaceae</taxon>
        <taxon>Bacillus</taxon>
    </lineage>
</organism>
<name>A0A7X0HQE3_9BACI</name>
<dbReference type="InterPro" id="IPR014245">
    <property type="entry name" value="Spore_III_AF"/>
</dbReference>
<reference evidence="2 3" key="1">
    <citation type="submission" date="2020-08" db="EMBL/GenBank/DDBJ databases">
        <title>Genomic Encyclopedia of Type Strains, Phase IV (KMG-IV): sequencing the most valuable type-strain genomes for metagenomic binning, comparative biology and taxonomic classification.</title>
        <authorList>
            <person name="Goeker M."/>
        </authorList>
    </citation>
    <scope>NUCLEOTIDE SEQUENCE [LARGE SCALE GENOMIC DNA]</scope>
    <source>
        <strain evidence="2 3">DSM 5391</strain>
    </source>
</reference>
<feature type="transmembrane region" description="Helical" evidence="1">
    <location>
        <begin position="6"/>
        <end position="25"/>
    </location>
</feature>